<name>A0A7M7JQD4_VARDE</name>
<dbReference type="AlphaFoldDB" id="A0A7M7JQD4"/>
<dbReference type="RefSeq" id="XP_022655591.1">
    <property type="nucleotide sequence ID" value="XM_022799856.1"/>
</dbReference>
<accession>A0A7M7JQD4</accession>
<protein>
    <submittedName>
        <fullName evidence="1">Uncharacterized protein</fullName>
    </submittedName>
</protein>
<evidence type="ECO:0000313" key="2">
    <source>
        <dbReference type="Proteomes" id="UP000594260"/>
    </source>
</evidence>
<proteinExistence type="predicted"/>
<dbReference type="EnsemblMetazoa" id="XM_022799856">
    <property type="protein sequence ID" value="XP_022655591"/>
    <property type="gene ID" value="LOC111248091"/>
</dbReference>
<organism evidence="1 2">
    <name type="scientific">Varroa destructor</name>
    <name type="common">Honeybee mite</name>
    <dbReference type="NCBI Taxonomy" id="109461"/>
    <lineage>
        <taxon>Eukaryota</taxon>
        <taxon>Metazoa</taxon>
        <taxon>Ecdysozoa</taxon>
        <taxon>Arthropoda</taxon>
        <taxon>Chelicerata</taxon>
        <taxon>Arachnida</taxon>
        <taxon>Acari</taxon>
        <taxon>Parasitiformes</taxon>
        <taxon>Mesostigmata</taxon>
        <taxon>Gamasina</taxon>
        <taxon>Dermanyssoidea</taxon>
        <taxon>Varroidae</taxon>
        <taxon>Varroa</taxon>
    </lineage>
</organism>
<keyword evidence="2" id="KW-1185">Reference proteome</keyword>
<evidence type="ECO:0000313" key="1">
    <source>
        <dbReference type="EnsemblMetazoa" id="XP_022655591"/>
    </source>
</evidence>
<reference evidence="1" key="1">
    <citation type="submission" date="2021-01" db="UniProtKB">
        <authorList>
            <consortium name="EnsemblMetazoa"/>
        </authorList>
    </citation>
    <scope>IDENTIFICATION</scope>
</reference>
<sequence>MATSLDHDILPVESSAGFFRPKSKMRTLALVVAGVIVHFVGGAPISEGHSKGRQGQTLSGDGLRDVRGSYTIALPGGRTRTVKYSTGESNLHAAVITNELGAESTNPQDVALQASAVSAAEAVLKGAATFLRSITFGPDADGVYVQRRVATA</sequence>
<dbReference type="Proteomes" id="UP000594260">
    <property type="component" value="Unplaced"/>
</dbReference>
<dbReference type="GeneID" id="111248091"/>